<accession>A0A645FYT7</accession>
<dbReference type="AlphaFoldDB" id="A0A645FYT7"/>
<dbReference type="EMBL" id="VSSQ01064104">
    <property type="protein sequence ID" value="MPN17073.1"/>
    <property type="molecule type" value="Genomic_DNA"/>
</dbReference>
<proteinExistence type="predicted"/>
<comment type="caution">
    <text evidence="1">The sequence shown here is derived from an EMBL/GenBank/DDBJ whole genome shotgun (WGS) entry which is preliminary data.</text>
</comment>
<evidence type="ECO:0000313" key="1">
    <source>
        <dbReference type="EMBL" id="MPN17073.1"/>
    </source>
</evidence>
<protein>
    <submittedName>
        <fullName evidence="1">Uncharacterized protein</fullName>
    </submittedName>
</protein>
<name>A0A645FYT7_9ZZZZ</name>
<organism evidence="1">
    <name type="scientific">bioreactor metagenome</name>
    <dbReference type="NCBI Taxonomy" id="1076179"/>
    <lineage>
        <taxon>unclassified sequences</taxon>
        <taxon>metagenomes</taxon>
        <taxon>ecological metagenomes</taxon>
    </lineage>
</organism>
<sequence>MAEVDDYGLFETRRVGKSIFVKSDIVDEELELKDENQQKEMLEIIEEEYMDGMDSEGFYGFHRAMEKDD</sequence>
<gene>
    <name evidence="1" type="ORF">SDC9_164423</name>
</gene>
<reference evidence="1" key="1">
    <citation type="submission" date="2019-08" db="EMBL/GenBank/DDBJ databases">
        <authorList>
            <person name="Kucharzyk K."/>
            <person name="Murdoch R.W."/>
            <person name="Higgins S."/>
            <person name="Loffler F."/>
        </authorList>
    </citation>
    <scope>NUCLEOTIDE SEQUENCE</scope>
</reference>